<feature type="domain" description="4-oxalocrotonate tautomerase-like" evidence="3">
    <location>
        <begin position="2"/>
        <end position="53"/>
    </location>
</feature>
<accession>A0A1S8YNZ4</accession>
<organism evidence="4 5">
    <name type="scientific">Izhakiella australiensis</name>
    <dbReference type="NCBI Taxonomy" id="1926881"/>
    <lineage>
        <taxon>Bacteria</taxon>
        <taxon>Pseudomonadati</taxon>
        <taxon>Pseudomonadota</taxon>
        <taxon>Gammaproteobacteria</taxon>
        <taxon>Enterobacterales</taxon>
        <taxon>Erwiniaceae</taxon>
        <taxon>Izhakiella</taxon>
    </lineage>
</organism>
<proteinExistence type="predicted"/>
<name>A0A1S8YNZ4_9GAMM</name>
<dbReference type="Pfam" id="PF01361">
    <property type="entry name" value="Tautomerase"/>
    <property type="match status" value="1"/>
</dbReference>
<dbReference type="InterPro" id="IPR014347">
    <property type="entry name" value="Tautomerase/MIF_sf"/>
</dbReference>
<keyword evidence="5" id="KW-1185">Reference proteome</keyword>
<dbReference type="STRING" id="1926881.BTJ39_08080"/>
<comment type="caution">
    <text evidence="4">The sequence shown here is derived from an EMBL/GenBank/DDBJ whole genome shotgun (WGS) entry which is preliminary data.</text>
</comment>
<evidence type="ECO:0000256" key="1">
    <source>
        <dbReference type="ARBA" id="ARBA00023235"/>
    </source>
</evidence>
<dbReference type="InterPro" id="IPR004370">
    <property type="entry name" value="4-OT-like_dom"/>
</dbReference>
<evidence type="ECO:0000256" key="2">
    <source>
        <dbReference type="PIRSR" id="PIRSR037799-1"/>
    </source>
</evidence>
<dbReference type="PIRSF" id="PIRSF037799">
    <property type="entry name" value="Tautomer_YdcE_prd"/>
    <property type="match status" value="1"/>
</dbReference>
<dbReference type="RefSeq" id="WP_078002173.1">
    <property type="nucleotide sequence ID" value="NZ_MRUL01000004.1"/>
</dbReference>
<dbReference type="Gene3D" id="3.30.429.10">
    <property type="entry name" value="Macrophage Migration Inhibitory Factor"/>
    <property type="match status" value="1"/>
</dbReference>
<gene>
    <name evidence="4" type="ORF">BTJ39_08080</name>
</gene>
<dbReference type="InterPro" id="IPR017284">
    <property type="entry name" value="Tautomerase_PptA"/>
</dbReference>
<keyword evidence="1" id="KW-0413">Isomerase</keyword>
<dbReference type="Proteomes" id="UP000190667">
    <property type="component" value="Unassembled WGS sequence"/>
</dbReference>
<dbReference type="AlphaFoldDB" id="A0A1S8YNZ4"/>
<dbReference type="SUPFAM" id="SSF55331">
    <property type="entry name" value="Tautomerase/MIF"/>
    <property type="match status" value="1"/>
</dbReference>
<reference evidence="4 5" key="1">
    <citation type="submission" date="2016-12" db="EMBL/GenBank/DDBJ databases">
        <title>Izhakiella australiana sp. nov. of genus Izhakiella isolated from Australian desert.</title>
        <authorList>
            <person name="Ji M."/>
        </authorList>
    </citation>
    <scope>NUCLEOTIDE SEQUENCE [LARGE SCALE GENOMIC DNA]</scope>
    <source>
        <strain evidence="4 5">D4N98</strain>
    </source>
</reference>
<evidence type="ECO:0000259" key="3">
    <source>
        <dbReference type="Pfam" id="PF01361"/>
    </source>
</evidence>
<evidence type="ECO:0000313" key="4">
    <source>
        <dbReference type="EMBL" id="OON40363.1"/>
    </source>
</evidence>
<evidence type="ECO:0000313" key="5">
    <source>
        <dbReference type="Proteomes" id="UP000190667"/>
    </source>
</evidence>
<dbReference type="EMBL" id="MRUL01000004">
    <property type="protein sequence ID" value="OON40363.1"/>
    <property type="molecule type" value="Genomic_DNA"/>
</dbReference>
<dbReference type="GO" id="GO:0005737">
    <property type="term" value="C:cytoplasm"/>
    <property type="evidence" value="ECO:0007669"/>
    <property type="project" value="InterPro"/>
</dbReference>
<dbReference type="NCBIfam" id="NF002324">
    <property type="entry name" value="PRK01271.1"/>
    <property type="match status" value="1"/>
</dbReference>
<protein>
    <submittedName>
        <fullName evidence="4">Tautomerase PptA</fullName>
    </submittedName>
</protein>
<dbReference type="OrthoDB" id="3395834at2"/>
<sequence length="76" mass="8815">MPHIELSFFPRDLSDEQQQALASDLCEVVKKHFGSRDESLSVALHAVEKENWKAQMYDPRIKPELEKLAKKPGYEM</sequence>
<dbReference type="GO" id="GO:0016862">
    <property type="term" value="F:intramolecular oxidoreductase activity, interconverting keto- and enol-groups"/>
    <property type="evidence" value="ECO:0007669"/>
    <property type="project" value="InterPro"/>
</dbReference>
<feature type="active site" description="Proton acceptor; via imino nitrogen" evidence="2">
    <location>
        <position position="2"/>
    </location>
</feature>